<dbReference type="InterPro" id="IPR004860">
    <property type="entry name" value="LAGLIDADG_dom"/>
</dbReference>
<gene>
    <name evidence="2" type="ordered locus">MK0555</name>
</gene>
<dbReference type="SUPFAM" id="SSF55608">
    <property type="entry name" value="Homing endonucleases"/>
    <property type="match status" value="1"/>
</dbReference>
<keyword evidence="2" id="KW-0255">Endonuclease</keyword>
<dbReference type="Proteomes" id="UP000001826">
    <property type="component" value="Chromosome"/>
</dbReference>
<sequence length="135" mass="15614">MTFLTAGTRLVSLDYIAGFFDGEGSVVVRFVRDGRYRAGYRVSTKVVFVQKERDVLEEIHETLGMGHLYRRGSDGVWYLEIYRREDLREFVELIGNRTMVKRDALERLATVLELLEGGVHGSRDGLERIREVWEG</sequence>
<protein>
    <submittedName>
        <fullName evidence="2">DNA endonuclease related to intein-encoded endonucleases</fullName>
    </submittedName>
</protein>
<dbReference type="Pfam" id="PF00961">
    <property type="entry name" value="LAGLIDADG_1"/>
    <property type="match status" value="1"/>
</dbReference>
<dbReference type="GO" id="GO:0004519">
    <property type="term" value="F:endonuclease activity"/>
    <property type="evidence" value="ECO:0007669"/>
    <property type="project" value="UniProtKB-KW"/>
</dbReference>
<dbReference type="KEGG" id="mka:MK0555"/>
<dbReference type="Gene3D" id="3.10.28.10">
    <property type="entry name" value="Homing endonucleases"/>
    <property type="match status" value="1"/>
</dbReference>
<keyword evidence="3" id="KW-1185">Reference proteome</keyword>
<dbReference type="PaxDb" id="190192-MK0555"/>
<dbReference type="InterPro" id="IPR027434">
    <property type="entry name" value="Homing_endonucl"/>
</dbReference>
<organism evidence="2 3">
    <name type="scientific">Methanopyrus kandleri (strain AV19 / DSM 6324 / JCM 9639 / NBRC 100938)</name>
    <dbReference type="NCBI Taxonomy" id="190192"/>
    <lineage>
        <taxon>Archaea</taxon>
        <taxon>Methanobacteriati</taxon>
        <taxon>Methanobacteriota</taxon>
        <taxon>Methanomada group</taxon>
        <taxon>Methanopyri</taxon>
        <taxon>Methanopyrales</taxon>
        <taxon>Methanopyraceae</taxon>
        <taxon>Methanopyrus</taxon>
    </lineage>
</organism>
<proteinExistence type="predicted"/>
<feature type="domain" description="Homing endonuclease LAGLIDADG" evidence="1">
    <location>
        <begin position="16"/>
        <end position="96"/>
    </location>
</feature>
<reference evidence="2 3" key="1">
    <citation type="journal article" date="2002" name="Proc. Natl. Acad. Sci. U.S.A.">
        <title>The complete genome of hyperthermophile Methanopyrus kandleri AV19 and monophyly of archaeal methanogens.</title>
        <authorList>
            <person name="Slesarev A.I."/>
            <person name="Mezhevaya K.V."/>
            <person name="Makarova K.S."/>
            <person name="Polushin N.N."/>
            <person name="Shcherbinina O.V."/>
            <person name="Shakhova V.V."/>
            <person name="Belova G.I."/>
            <person name="Aravind L."/>
            <person name="Natale D.A."/>
            <person name="Rogozin I.B."/>
            <person name="Tatusov R.L."/>
            <person name="Wolf Y.I."/>
            <person name="Stetter K.O."/>
            <person name="Malykh A.G."/>
            <person name="Koonin E.V."/>
            <person name="Kozyavkin S.A."/>
        </authorList>
    </citation>
    <scope>NUCLEOTIDE SEQUENCE [LARGE SCALE GENOMIC DNA]</scope>
    <source>
        <strain evidence="3">AV19 / DSM 6324 / JCM 9639 / NBRC 100938</strain>
    </source>
</reference>
<dbReference type="PANTHER" id="PTHR36181">
    <property type="entry name" value="INTRON-ENCODED ENDONUCLEASE AI3-RELATED"/>
    <property type="match status" value="1"/>
</dbReference>
<evidence type="ECO:0000313" key="3">
    <source>
        <dbReference type="Proteomes" id="UP000001826"/>
    </source>
</evidence>
<dbReference type="EnsemblBacteria" id="AAM01770">
    <property type="protein sequence ID" value="AAM01770"/>
    <property type="gene ID" value="MK0555"/>
</dbReference>
<keyword evidence="2" id="KW-0378">Hydrolase</keyword>
<dbReference type="EMBL" id="AE009439">
    <property type="protein sequence ID" value="AAM01770.1"/>
    <property type="molecule type" value="Genomic_DNA"/>
</dbReference>
<dbReference type="InterPro" id="IPR051289">
    <property type="entry name" value="LAGLIDADG_Endonuclease"/>
</dbReference>
<dbReference type="HOGENOM" id="CLU_1881090_0_0_2"/>
<dbReference type="PANTHER" id="PTHR36181:SF4">
    <property type="entry name" value="LAGLIDADG ENDONUCLEASE"/>
    <property type="match status" value="1"/>
</dbReference>
<dbReference type="InParanoid" id="Q8TXV4"/>
<name>Q8TXV4_METKA</name>
<evidence type="ECO:0000259" key="1">
    <source>
        <dbReference type="Pfam" id="PF00961"/>
    </source>
</evidence>
<dbReference type="AlphaFoldDB" id="Q8TXV4"/>
<accession>Q8TXV4</accession>
<evidence type="ECO:0000313" key="2">
    <source>
        <dbReference type="EMBL" id="AAM01770.1"/>
    </source>
</evidence>
<keyword evidence="2" id="KW-0540">Nuclease</keyword>